<reference evidence="2" key="2">
    <citation type="submission" date="2020-11" db="EMBL/GenBank/DDBJ databases">
        <authorList>
            <person name="McCartney M.A."/>
            <person name="Auch B."/>
            <person name="Kono T."/>
            <person name="Mallez S."/>
            <person name="Becker A."/>
            <person name="Gohl D.M."/>
            <person name="Silverstein K.A.T."/>
            <person name="Koren S."/>
            <person name="Bechman K.B."/>
            <person name="Herman A."/>
            <person name="Abrahante J.E."/>
            <person name="Garbe J."/>
        </authorList>
    </citation>
    <scope>NUCLEOTIDE SEQUENCE</scope>
    <source>
        <strain evidence="2">Duluth1</strain>
        <tissue evidence="2">Whole animal</tissue>
    </source>
</reference>
<feature type="compositionally biased region" description="Basic and acidic residues" evidence="1">
    <location>
        <begin position="1"/>
        <end position="15"/>
    </location>
</feature>
<evidence type="ECO:0000313" key="2">
    <source>
        <dbReference type="EMBL" id="KAH3726796.1"/>
    </source>
</evidence>
<reference evidence="2" key="1">
    <citation type="journal article" date="2019" name="bioRxiv">
        <title>The Genome of the Zebra Mussel, Dreissena polymorpha: A Resource for Invasive Species Research.</title>
        <authorList>
            <person name="McCartney M.A."/>
            <person name="Auch B."/>
            <person name="Kono T."/>
            <person name="Mallez S."/>
            <person name="Zhang Y."/>
            <person name="Obille A."/>
            <person name="Becker A."/>
            <person name="Abrahante J.E."/>
            <person name="Garbe J."/>
            <person name="Badalamenti J.P."/>
            <person name="Herman A."/>
            <person name="Mangelson H."/>
            <person name="Liachko I."/>
            <person name="Sullivan S."/>
            <person name="Sone E.D."/>
            <person name="Koren S."/>
            <person name="Silverstein K.A.T."/>
            <person name="Beckman K.B."/>
            <person name="Gohl D.M."/>
        </authorList>
    </citation>
    <scope>NUCLEOTIDE SEQUENCE</scope>
    <source>
        <strain evidence="2">Duluth1</strain>
        <tissue evidence="2">Whole animal</tissue>
    </source>
</reference>
<proteinExistence type="predicted"/>
<organism evidence="2 3">
    <name type="scientific">Dreissena polymorpha</name>
    <name type="common">Zebra mussel</name>
    <name type="synonym">Mytilus polymorpha</name>
    <dbReference type="NCBI Taxonomy" id="45954"/>
    <lineage>
        <taxon>Eukaryota</taxon>
        <taxon>Metazoa</taxon>
        <taxon>Spiralia</taxon>
        <taxon>Lophotrochozoa</taxon>
        <taxon>Mollusca</taxon>
        <taxon>Bivalvia</taxon>
        <taxon>Autobranchia</taxon>
        <taxon>Heteroconchia</taxon>
        <taxon>Euheterodonta</taxon>
        <taxon>Imparidentia</taxon>
        <taxon>Neoheterodontei</taxon>
        <taxon>Myida</taxon>
        <taxon>Dreissenoidea</taxon>
        <taxon>Dreissenidae</taxon>
        <taxon>Dreissena</taxon>
    </lineage>
</organism>
<name>A0A9D4CLA8_DREPO</name>
<feature type="region of interest" description="Disordered" evidence="1">
    <location>
        <begin position="1"/>
        <end position="73"/>
    </location>
</feature>
<sequence>MREWKDDIKQERDVADNDNSAINGVISGPSEEGHNEANNNEADHSTERTGSGGTKKPGSEGKVGLDLNLFISA</sequence>
<evidence type="ECO:0000313" key="3">
    <source>
        <dbReference type="Proteomes" id="UP000828390"/>
    </source>
</evidence>
<accession>A0A9D4CLA8</accession>
<evidence type="ECO:0000256" key="1">
    <source>
        <dbReference type="SAM" id="MobiDB-lite"/>
    </source>
</evidence>
<dbReference type="EMBL" id="JAIWYP010000012">
    <property type="protein sequence ID" value="KAH3726796.1"/>
    <property type="molecule type" value="Genomic_DNA"/>
</dbReference>
<feature type="compositionally biased region" description="Basic and acidic residues" evidence="1">
    <location>
        <begin position="31"/>
        <end position="47"/>
    </location>
</feature>
<dbReference type="AlphaFoldDB" id="A0A9D4CLA8"/>
<gene>
    <name evidence="2" type="ORF">DPMN_052666</name>
</gene>
<dbReference type="Proteomes" id="UP000828390">
    <property type="component" value="Unassembled WGS sequence"/>
</dbReference>
<keyword evidence="3" id="KW-1185">Reference proteome</keyword>
<comment type="caution">
    <text evidence="2">The sequence shown here is derived from an EMBL/GenBank/DDBJ whole genome shotgun (WGS) entry which is preliminary data.</text>
</comment>
<protein>
    <submittedName>
        <fullName evidence="2">Uncharacterized protein</fullName>
    </submittedName>
</protein>